<dbReference type="Pfam" id="PF06580">
    <property type="entry name" value="His_kinase"/>
    <property type="match status" value="1"/>
</dbReference>
<keyword evidence="4" id="KW-1185">Reference proteome</keyword>
<evidence type="ECO:0000313" key="3">
    <source>
        <dbReference type="EMBL" id="EZH75403.1"/>
    </source>
</evidence>
<dbReference type="PANTHER" id="PTHR34220:SF7">
    <property type="entry name" value="SENSOR HISTIDINE KINASE YPDA"/>
    <property type="match status" value="1"/>
</dbReference>
<dbReference type="Proteomes" id="UP000023541">
    <property type="component" value="Unassembled WGS sequence"/>
</dbReference>
<keyword evidence="3" id="KW-0808">Transferase</keyword>
<evidence type="ECO:0000256" key="1">
    <source>
        <dbReference type="SAM" id="Phobius"/>
    </source>
</evidence>
<sequence length="298" mass="34040">MLASYSLAYVLVPKFIYTKRYVSFTVLIILSAYIFSALSRVLIVHIAEPLVRVPPFTQESIAEIFLDVKFLMTHYFPSIYIAALIFVAVRFIVDISKVKQQNLLLEKAKVGAELKMLKTQLHPHFLFNTLNNIYMLSLENSPKTPESISKLSEILDYVLYRCNTKFVSVTNEISFLENYIGLEKLRYDDRLQVTFNTSLEKDIEIAPLILLPLVENAFKHGAGEDSGSPKIDISIRYQNTIFTFVVANSIANSTQERVKDSIGLNNITQQLDMIYPDGYVLNIDEKEDVFTVTLEIEI</sequence>
<evidence type="ECO:0000259" key="2">
    <source>
        <dbReference type="Pfam" id="PF06580"/>
    </source>
</evidence>
<dbReference type="OrthoDB" id="9809908at2"/>
<dbReference type="InterPro" id="IPR036890">
    <property type="entry name" value="HATPase_C_sf"/>
</dbReference>
<evidence type="ECO:0000313" key="4">
    <source>
        <dbReference type="Proteomes" id="UP000023541"/>
    </source>
</evidence>
<keyword evidence="1" id="KW-1133">Transmembrane helix</keyword>
<dbReference type="InterPro" id="IPR050640">
    <property type="entry name" value="Bact_2-comp_sensor_kinase"/>
</dbReference>
<protein>
    <submittedName>
        <fullName evidence="3">Histidine kinase</fullName>
    </submittedName>
</protein>
<keyword evidence="3" id="KW-0418">Kinase</keyword>
<dbReference type="PANTHER" id="PTHR34220">
    <property type="entry name" value="SENSOR HISTIDINE KINASE YPDA"/>
    <property type="match status" value="1"/>
</dbReference>
<feature type="transmembrane region" description="Helical" evidence="1">
    <location>
        <begin position="21"/>
        <end position="47"/>
    </location>
</feature>
<dbReference type="STRING" id="1317122.ATO12_01090"/>
<dbReference type="InterPro" id="IPR010559">
    <property type="entry name" value="Sig_transdc_His_kin_internal"/>
</dbReference>
<dbReference type="GO" id="GO:0016020">
    <property type="term" value="C:membrane"/>
    <property type="evidence" value="ECO:0007669"/>
    <property type="project" value="InterPro"/>
</dbReference>
<feature type="transmembrane region" description="Helical" evidence="1">
    <location>
        <begin position="75"/>
        <end position="93"/>
    </location>
</feature>
<feature type="domain" description="Signal transduction histidine kinase internal region" evidence="2">
    <location>
        <begin position="112"/>
        <end position="191"/>
    </location>
</feature>
<keyword evidence="1" id="KW-0472">Membrane</keyword>
<organism evidence="3 4">
    <name type="scientific">Aquimarina atlantica</name>
    <dbReference type="NCBI Taxonomy" id="1317122"/>
    <lineage>
        <taxon>Bacteria</taxon>
        <taxon>Pseudomonadati</taxon>
        <taxon>Bacteroidota</taxon>
        <taxon>Flavobacteriia</taxon>
        <taxon>Flavobacteriales</taxon>
        <taxon>Flavobacteriaceae</taxon>
        <taxon>Aquimarina</taxon>
    </lineage>
</organism>
<proteinExistence type="predicted"/>
<dbReference type="Gene3D" id="3.30.565.10">
    <property type="entry name" value="Histidine kinase-like ATPase, C-terminal domain"/>
    <property type="match status" value="1"/>
</dbReference>
<reference evidence="3 4" key="1">
    <citation type="submission" date="2014-04" db="EMBL/GenBank/DDBJ databases">
        <title>Aquimarina sp. 22II-S11-z7 Genome Sequencing.</title>
        <authorList>
            <person name="Lai Q."/>
        </authorList>
    </citation>
    <scope>NUCLEOTIDE SEQUENCE [LARGE SCALE GENOMIC DNA]</scope>
    <source>
        <strain evidence="3 4">22II-S11-z7</strain>
    </source>
</reference>
<dbReference type="EMBL" id="AQRA01000001">
    <property type="protein sequence ID" value="EZH75403.1"/>
    <property type="molecule type" value="Genomic_DNA"/>
</dbReference>
<accession>A0A023C0J7</accession>
<name>A0A023C0J7_9FLAO</name>
<gene>
    <name evidence="3" type="ORF">ATO12_01090</name>
</gene>
<keyword evidence="1" id="KW-0812">Transmembrane</keyword>
<dbReference type="eggNOG" id="COG2972">
    <property type="taxonomic scope" value="Bacteria"/>
</dbReference>
<dbReference type="SUPFAM" id="SSF55874">
    <property type="entry name" value="ATPase domain of HSP90 chaperone/DNA topoisomerase II/histidine kinase"/>
    <property type="match status" value="1"/>
</dbReference>
<comment type="caution">
    <text evidence="3">The sequence shown here is derived from an EMBL/GenBank/DDBJ whole genome shotgun (WGS) entry which is preliminary data.</text>
</comment>
<dbReference type="AlphaFoldDB" id="A0A023C0J7"/>
<dbReference type="GO" id="GO:0000155">
    <property type="term" value="F:phosphorelay sensor kinase activity"/>
    <property type="evidence" value="ECO:0007669"/>
    <property type="project" value="InterPro"/>
</dbReference>